<dbReference type="SUPFAM" id="SSF56436">
    <property type="entry name" value="C-type lectin-like"/>
    <property type="match status" value="1"/>
</dbReference>
<dbReference type="Proteomes" id="UP000642107">
    <property type="component" value="Unassembled WGS sequence"/>
</dbReference>
<dbReference type="EMBL" id="JACZDF010000005">
    <property type="protein sequence ID" value="MBD9699914.1"/>
    <property type="molecule type" value="Genomic_DNA"/>
</dbReference>
<dbReference type="InterPro" id="IPR005532">
    <property type="entry name" value="SUMF_dom"/>
</dbReference>
<dbReference type="Pfam" id="PF03781">
    <property type="entry name" value="FGE-sulfatase"/>
    <property type="match status" value="1"/>
</dbReference>
<protein>
    <submittedName>
        <fullName evidence="2">SUMF1/EgtB/PvdO family nonheme iron enzyme</fullName>
    </submittedName>
</protein>
<name>A0ABR9DSL7_9MICO</name>
<dbReference type="Gene3D" id="3.90.1580.10">
    <property type="entry name" value="paralog of FGE (formylglycine-generating enzyme)"/>
    <property type="match status" value="1"/>
</dbReference>
<dbReference type="InterPro" id="IPR042095">
    <property type="entry name" value="SUMF_sf"/>
</dbReference>
<feature type="domain" description="Sulfatase-modifying factor enzyme-like" evidence="1">
    <location>
        <begin position="8"/>
        <end position="239"/>
    </location>
</feature>
<dbReference type="PANTHER" id="PTHR23150">
    <property type="entry name" value="SULFATASE MODIFYING FACTOR 1, 2"/>
    <property type="match status" value="1"/>
</dbReference>
<keyword evidence="3" id="KW-1185">Reference proteome</keyword>
<organism evidence="2 3">
    <name type="scientific">Flavimobilis rhizosphaerae</name>
    <dbReference type="NCBI Taxonomy" id="2775421"/>
    <lineage>
        <taxon>Bacteria</taxon>
        <taxon>Bacillati</taxon>
        <taxon>Actinomycetota</taxon>
        <taxon>Actinomycetes</taxon>
        <taxon>Micrococcales</taxon>
        <taxon>Jonesiaceae</taxon>
        <taxon>Flavimobilis</taxon>
    </lineage>
</organism>
<evidence type="ECO:0000259" key="1">
    <source>
        <dbReference type="Pfam" id="PF03781"/>
    </source>
</evidence>
<reference evidence="2 3" key="1">
    <citation type="submission" date="2020-09" db="EMBL/GenBank/DDBJ databases">
        <title>Flavimobilis rhizosphaerae sp. nov., isolated from rhizosphere soil of Spartina alterniflora.</title>
        <authorList>
            <person name="Hanqin C."/>
        </authorList>
    </citation>
    <scope>NUCLEOTIDE SEQUENCE [LARGE SCALE GENOMIC DNA]</scope>
    <source>
        <strain evidence="2 3">GY 10621</strain>
    </source>
</reference>
<dbReference type="InterPro" id="IPR016187">
    <property type="entry name" value="CTDL_fold"/>
</dbReference>
<proteinExistence type="predicted"/>
<dbReference type="InterPro" id="IPR051043">
    <property type="entry name" value="Sulfatase_Mod_Factor_Kinase"/>
</dbReference>
<accession>A0ABR9DSL7</accession>
<gene>
    <name evidence="2" type="ORF">IGS67_10485</name>
</gene>
<evidence type="ECO:0000313" key="3">
    <source>
        <dbReference type="Proteomes" id="UP000642107"/>
    </source>
</evidence>
<evidence type="ECO:0000313" key="2">
    <source>
        <dbReference type="EMBL" id="MBD9699914.1"/>
    </source>
</evidence>
<dbReference type="PANTHER" id="PTHR23150:SF19">
    <property type="entry name" value="FORMYLGLYCINE-GENERATING ENZYME"/>
    <property type="match status" value="1"/>
</dbReference>
<sequence length="244" mass="26350">MRPVIDVDWVEIPAGVLHRGTPIEEIDEVVARHDDLGLPLSYFLKEVPRHTVEVPAFAISRTPVTRAQWNVIAAAAGLPLAPSDGPDLPVDGVAWDDAQAFCATLRDVTGLPVHLPSETQWERAARGDETREYPWGDEWDPHAGNTAAHGVGAPLPVGSLPGGASPFGVLDLAGNVDEWTRDLFAPYPGAPSGVPDDEPWANDRHVTRGGRFTQDRDLARCARRHSLYDDQTGAGVRLVLDADA</sequence>
<comment type="caution">
    <text evidence="2">The sequence shown here is derived from an EMBL/GenBank/DDBJ whole genome shotgun (WGS) entry which is preliminary data.</text>
</comment>